<evidence type="ECO:0000256" key="4">
    <source>
        <dbReference type="ARBA" id="ARBA00022475"/>
    </source>
</evidence>
<keyword evidence="10" id="KW-0067">ATP-binding</keyword>
<keyword evidence="12" id="KW-0902">Two-component regulatory system</keyword>
<dbReference type="SUPFAM" id="SSF103190">
    <property type="entry name" value="Sensory domain-like"/>
    <property type="match status" value="1"/>
</dbReference>
<dbReference type="Proteomes" id="UP000196877">
    <property type="component" value="Chromosome"/>
</dbReference>
<keyword evidence="9 16" id="KW-0418">Kinase</keyword>
<protein>
    <recommendedName>
        <fullName evidence="3">histidine kinase</fullName>
        <ecNumber evidence="3">2.7.13.3</ecNumber>
    </recommendedName>
</protein>
<evidence type="ECO:0000256" key="2">
    <source>
        <dbReference type="ARBA" id="ARBA00004651"/>
    </source>
</evidence>
<evidence type="ECO:0000313" key="17">
    <source>
        <dbReference type="Proteomes" id="UP000196877"/>
    </source>
</evidence>
<evidence type="ECO:0000256" key="14">
    <source>
        <dbReference type="SAM" id="Phobius"/>
    </source>
</evidence>
<dbReference type="InterPro" id="IPR013767">
    <property type="entry name" value="PAS_fold"/>
</dbReference>
<keyword evidence="13 14" id="KW-0472">Membrane</keyword>
<evidence type="ECO:0000256" key="1">
    <source>
        <dbReference type="ARBA" id="ARBA00000085"/>
    </source>
</evidence>
<dbReference type="EC" id="2.7.13.3" evidence="3"/>
<sequence length="560" mass="62527">MQFSSQIRHLPVKYYLLTLPIDREESPVKKTLKLQTRLTIFVCVVVFISLLITFFMIGSETARNIREQEQASALQTAQVIAEAPLTVQSLENGEYKKLQAYTSRVQKITKTEFIVVMDMNSIRKTHPDPHKIGKKFAGGDEQEALKGHQHISTAKGTLGVSQRAFVPVFNEKGKQLGAVAVGITLNEIQEIINRSLRPLYTVIILSICVGIIGAVIVARKVKTIMFGMEPYEIATLLNERSAMLESTKEGILAVDQKGRIKLANAEAKRLFKKMGINENPIDQDVSNLLPNNRLKQVIETKKPVNDRDVRINGLELVFNEVPIHLKKGDIVGAIATFRDKTEVKHLAEQLSGVKMYANALRAQSHEFMNKLHVILGLVQLKNYDELGKYIKDIAIYQQSETSEIINHIKNSVLAGFLLGKQSYIREQGAALEVHCSTRIPDTADTEVVHDLITVIGNLLNNALDAVSASEKKNISISFRHHDSHLDIEVSDTGVGIAEEDQEKLFEQGFSTKGSNRGLGLYFVEQCLENLNGHIIVTSEKNEGTTFSLRIPYAPKEDDHD</sequence>
<dbReference type="InterPro" id="IPR029151">
    <property type="entry name" value="Sensor-like_sf"/>
</dbReference>
<dbReference type="CDD" id="cd16915">
    <property type="entry name" value="HATPase_DpiB-CitA-like"/>
    <property type="match status" value="1"/>
</dbReference>
<dbReference type="EMBL" id="CP021920">
    <property type="protein sequence ID" value="ASB90555.1"/>
    <property type="molecule type" value="Genomic_DNA"/>
</dbReference>
<proteinExistence type="predicted"/>
<dbReference type="InterPro" id="IPR004358">
    <property type="entry name" value="Sig_transdc_His_kin-like_C"/>
</dbReference>
<evidence type="ECO:0000256" key="6">
    <source>
        <dbReference type="ARBA" id="ARBA00022679"/>
    </source>
</evidence>
<keyword evidence="7 14" id="KW-0812">Transmembrane</keyword>
<organism evidence="16 17">
    <name type="scientific">Bacillus sonorensis</name>
    <dbReference type="NCBI Taxonomy" id="119858"/>
    <lineage>
        <taxon>Bacteria</taxon>
        <taxon>Bacillati</taxon>
        <taxon>Bacillota</taxon>
        <taxon>Bacilli</taxon>
        <taxon>Bacillales</taxon>
        <taxon>Bacillaceae</taxon>
        <taxon>Bacillus</taxon>
    </lineage>
</organism>
<dbReference type="Pfam" id="PF14689">
    <property type="entry name" value="SPOB_a"/>
    <property type="match status" value="1"/>
</dbReference>
<dbReference type="Pfam" id="PF00989">
    <property type="entry name" value="PAS"/>
    <property type="match status" value="1"/>
</dbReference>
<evidence type="ECO:0000256" key="9">
    <source>
        <dbReference type="ARBA" id="ARBA00022777"/>
    </source>
</evidence>
<evidence type="ECO:0000256" key="12">
    <source>
        <dbReference type="ARBA" id="ARBA00023012"/>
    </source>
</evidence>
<gene>
    <name evidence="16" type="primary">yufL</name>
    <name evidence="16" type="ORF">S101395_04053</name>
</gene>
<feature type="transmembrane region" description="Helical" evidence="14">
    <location>
        <begin position="199"/>
        <end position="218"/>
    </location>
</feature>
<dbReference type="Gene3D" id="3.30.565.10">
    <property type="entry name" value="Histidine kinase-like ATPase, C-terminal domain"/>
    <property type="match status" value="1"/>
</dbReference>
<dbReference type="SUPFAM" id="SSF55874">
    <property type="entry name" value="ATPase domain of HSP90 chaperone/DNA topoisomerase II/histidine kinase"/>
    <property type="match status" value="1"/>
</dbReference>
<keyword evidence="6 16" id="KW-0808">Transferase</keyword>
<dbReference type="InterPro" id="IPR000014">
    <property type="entry name" value="PAS"/>
</dbReference>
<dbReference type="Gene3D" id="3.30.450.20">
    <property type="entry name" value="PAS domain"/>
    <property type="match status" value="2"/>
</dbReference>
<comment type="subcellular location">
    <subcellularLocation>
        <location evidence="2">Cell membrane</location>
        <topology evidence="2">Multi-pass membrane protein</topology>
    </subcellularLocation>
</comment>
<comment type="catalytic activity">
    <reaction evidence="1">
        <text>ATP + protein L-histidine = ADP + protein N-phospho-L-histidine.</text>
        <dbReference type="EC" id="2.7.13.3"/>
    </reaction>
</comment>
<evidence type="ECO:0000256" key="8">
    <source>
        <dbReference type="ARBA" id="ARBA00022741"/>
    </source>
</evidence>
<dbReference type="InterPro" id="IPR005467">
    <property type="entry name" value="His_kinase_dom"/>
</dbReference>
<dbReference type="Gene3D" id="1.10.287.130">
    <property type="match status" value="1"/>
</dbReference>
<dbReference type="InterPro" id="IPR036890">
    <property type="entry name" value="HATPase_C_sf"/>
</dbReference>
<evidence type="ECO:0000256" key="10">
    <source>
        <dbReference type="ARBA" id="ARBA00022840"/>
    </source>
</evidence>
<dbReference type="InterPro" id="IPR053609">
    <property type="entry name" value="Histidine_kinase_MalK-like"/>
</dbReference>
<dbReference type="PRINTS" id="PR00344">
    <property type="entry name" value="BCTRLSENSOR"/>
</dbReference>
<dbReference type="NCBIfam" id="NF038334">
    <property type="entry name" value="malate_HK_MalK"/>
    <property type="match status" value="1"/>
</dbReference>
<keyword evidence="8" id="KW-0547">Nucleotide-binding</keyword>
<reference evidence="16 17" key="1">
    <citation type="submission" date="2017-06" db="EMBL/GenBank/DDBJ databases">
        <title>Genome sequence of Bacillus sonorensis strain SRCM101395.</title>
        <authorList>
            <person name="Cho S.H."/>
        </authorList>
    </citation>
    <scope>NUCLEOTIDE SEQUENCE [LARGE SCALE GENOMIC DNA]</scope>
    <source>
        <strain evidence="16 17">SRCM101395</strain>
    </source>
</reference>
<evidence type="ECO:0000256" key="5">
    <source>
        <dbReference type="ARBA" id="ARBA00022553"/>
    </source>
</evidence>
<feature type="transmembrane region" description="Helical" evidence="14">
    <location>
        <begin position="38"/>
        <end position="58"/>
    </location>
</feature>
<dbReference type="SUPFAM" id="SSF55785">
    <property type="entry name" value="PYP-like sensor domain (PAS domain)"/>
    <property type="match status" value="1"/>
</dbReference>
<dbReference type="GO" id="GO:0004673">
    <property type="term" value="F:protein histidine kinase activity"/>
    <property type="evidence" value="ECO:0007669"/>
    <property type="project" value="UniProtKB-EC"/>
</dbReference>
<evidence type="ECO:0000256" key="7">
    <source>
        <dbReference type="ARBA" id="ARBA00022692"/>
    </source>
</evidence>
<keyword evidence="17" id="KW-1185">Reference proteome</keyword>
<feature type="domain" description="Histidine kinase" evidence="15">
    <location>
        <begin position="362"/>
        <end position="554"/>
    </location>
</feature>
<accession>A0ABN5ALW4</accession>
<dbReference type="PANTHER" id="PTHR43547">
    <property type="entry name" value="TWO-COMPONENT HISTIDINE KINASE"/>
    <property type="match status" value="1"/>
</dbReference>
<keyword evidence="5" id="KW-0597">Phosphoprotein</keyword>
<dbReference type="InterPro" id="IPR035965">
    <property type="entry name" value="PAS-like_dom_sf"/>
</dbReference>
<dbReference type="Pfam" id="PF17203">
    <property type="entry name" value="sCache_3_2"/>
    <property type="match status" value="1"/>
</dbReference>
<dbReference type="NCBIfam" id="NF008298">
    <property type="entry name" value="PRK11086.1"/>
    <property type="match status" value="1"/>
</dbReference>
<name>A0ABN5ALW4_9BACI</name>
<evidence type="ECO:0000256" key="3">
    <source>
        <dbReference type="ARBA" id="ARBA00012438"/>
    </source>
</evidence>
<dbReference type="InterPro" id="IPR033463">
    <property type="entry name" value="sCache_3"/>
</dbReference>
<dbReference type="SMART" id="SM00091">
    <property type="entry name" value="PAS"/>
    <property type="match status" value="1"/>
</dbReference>
<dbReference type="Pfam" id="PF02518">
    <property type="entry name" value="HATPase_c"/>
    <property type="match status" value="1"/>
</dbReference>
<keyword evidence="4" id="KW-1003">Cell membrane</keyword>
<dbReference type="InterPro" id="IPR039506">
    <property type="entry name" value="SPOB_a"/>
</dbReference>
<dbReference type="PROSITE" id="PS50109">
    <property type="entry name" value="HIS_KIN"/>
    <property type="match status" value="1"/>
</dbReference>
<evidence type="ECO:0000256" key="13">
    <source>
        <dbReference type="ARBA" id="ARBA00023136"/>
    </source>
</evidence>
<dbReference type="InterPro" id="IPR003594">
    <property type="entry name" value="HATPase_dom"/>
</dbReference>
<dbReference type="PANTHER" id="PTHR43547:SF10">
    <property type="entry name" value="SENSOR HISTIDINE KINASE DCUS"/>
    <property type="match status" value="1"/>
</dbReference>
<evidence type="ECO:0000259" key="15">
    <source>
        <dbReference type="PROSITE" id="PS50109"/>
    </source>
</evidence>
<dbReference type="SMART" id="SM00387">
    <property type="entry name" value="HATPase_c"/>
    <property type="match status" value="1"/>
</dbReference>
<evidence type="ECO:0000256" key="11">
    <source>
        <dbReference type="ARBA" id="ARBA00022989"/>
    </source>
</evidence>
<keyword evidence="11 14" id="KW-1133">Transmembrane helix</keyword>
<evidence type="ECO:0000313" key="16">
    <source>
        <dbReference type="EMBL" id="ASB90555.1"/>
    </source>
</evidence>